<dbReference type="AlphaFoldDB" id="A0A119MLE3"/>
<evidence type="ECO:0000313" key="3">
    <source>
        <dbReference type="EMBL" id="KWE00207.1"/>
    </source>
</evidence>
<dbReference type="Proteomes" id="UP000062998">
    <property type="component" value="Unassembled WGS sequence"/>
</dbReference>
<sequence length="289" mass="29246">MQHFSRCASLFGVALITTALSACGGGDDINRSGAGSSAPPASSATPSSPQPTVQAACRPNGNFTYSGSASQVKDSNGKLAVVVVPSMPKEYQLNRNFTASAVPASSLLQQASGAFTTLASSDSATDCLGLDHGMVSDIQGVGSDVAIGRWNMAKDTDGNTYTMSQGLHYAVGTPLSLPVANGTLACTQLIADTVSNDFGGPTGTLGTASATLDLGTRTLNNLSMTIHDLNGQYTLTKAQTPLNGVSTEGILSVQTVVVGHDAKQPLVALGYSTSQPKSGVGGVVVLSCQ</sequence>
<feature type="compositionally biased region" description="Low complexity" evidence="1">
    <location>
        <begin position="32"/>
        <end position="47"/>
    </location>
</feature>
<gene>
    <name evidence="3" type="ORF">WL73_18625</name>
</gene>
<keyword evidence="2" id="KW-0732">Signal</keyword>
<feature type="signal peptide" evidence="2">
    <location>
        <begin position="1"/>
        <end position="22"/>
    </location>
</feature>
<accession>A0A119MLE3</accession>
<protein>
    <recommendedName>
        <fullName evidence="5">Lipoprotein transmembrane</fullName>
    </recommendedName>
</protein>
<dbReference type="RefSeq" id="WP_060325873.1">
    <property type="nucleotide sequence ID" value="NZ_LPIU01000031.1"/>
</dbReference>
<comment type="caution">
    <text evidence="3">The sequence shown here is derived from an EMBL/GenBank/DDBJ whole genome shotgun (WGS) entry which is preliminary data.</text>
</comment>
<name>A0A119MLE3_9BURK</name>
<feature type="region of interest" description="Disordered" evidence="1">
    <location>
        <begin position="31"/>
        <end position="54"/>
    </location>
</feature>
<evidence type="ECO:0000256" key="1">
    <source>
        <dbReference type="SAM" id="MobiDB-lite"/>
    </source>
</evidence>
<proteinExistence type="predicted"/>
<feature type="chain" id="PRO_5007162476" description="Lipoprotein transmembrane" evidence="2">
    <location>
        <begin position="23"/>
        <end position="289"/>
    </location>
</feature>
<dbReference type="OrthoDB" id="8962615at2"/>
<organism evidence="3 4">
    <name type="scientific">Burkholderia ubonensis</name>
    <dbReference type="NCBI Taxonomy" id="101571"/>
    <lineage>
        <taxon>Bacteria</taxon>
        <taxon>Pseudomonadati</taxon>
        <taxon>Pseudomonadota</taxon>
        <taxon>Betaproteobacteria</taxon>
        <taxon>Burkholderiales</taxon>
        <taxon>Burkholderiaceae</taxon>
        <taxon>Burkholderia</taxon>
        <taxon>Burkholderia cepacia complex</taxon>
    </lineage>
</organism>
<evidence type="ECO:0000256" key="2">
    <source>
        <dbReference type="SAM" id="SignalP"/>
    </source>
</evidence>
<evidence type="ECO:0000313" key="4">
    <source>
        <dbReference type="Proteomes" id="UP000062998"/>
    </source>
</evidence>
<reference evidence="3 4" key="1">
    <citation type="submission" date="2015-11" db="EMBL/GenBank/DDBJ databases">
        <title>Expanding the genomic diversity of Burkholderia species for the development of highly accurate diagnostics.</title>
        <authorList>
            <person name="Sahl J."/>
            <person name="Keim P."/>
            <person name="Wagner D."/>
        </authorList>
    </citation>
    <scope>NUCLEOTIDE SEQUENCE [LARGE SCALE GENOMIC DNA]</scope>
    <source>
        <strain evidence="3 4">MSMB2167WGS</strain>
    </source>
</reference>
<dbReference type="EMBL" id="LPIX01000071">
    <property type="protein sequence ID" value="KWE00207.1"/>
    <property type="molecule type" value="Genomic_DNA"/>
</dbReference>
<dbReference type="PROSITE" id="PS51257">
    <property type="entry name" value="PROKAR_LIPOPROTEIN"/>
    <property type="match status" value="1"/>
</dbReference>
<evidence type="ECO:0008006" key="5">
    <source>
        <dbReference type="Google" id="ProtNLM"/>
    </source>
</evidence>